<dbReference type="Pfam" id="PF13416">
    <property type="entry name" value="SBP_bac_8"/>
    <property type="match status" value="1"/>
</dbReference>
<dbReference type="CDD" id="cd13585">
    <property type="entry name" value="PBP2_TMBP_like"/>
    <property type="match status" value="1"/>
</dbReference>
<name>A0A6L5Z075_9RHOB</name>
<dbReference type="InterPro" id="IPR050490">
    <property type="entry name" value="Bact_solute-bd_prot1"/>
</dbReference>
<dbReference type="Gene3D" id="3.40.190.10">
    <property type="entry name" value="Periplasmic binding protein-like II"/>
    <property type="match status" value="1"/>
</dbReference>
<evidence type="ECO:0000256" key="2">
    <source>
        <dbReference type="ARBA" id="ARBA00008520"/>
    </source>
</evidence>
<keyword evidence="4" id="KW-1185">Reference proteome</keyword>
<dbReference type="PANTHER" id="PTHR43649:SF12">
    <property type="entry name" value="DIACETYLCHITOBIOSE BINDING PROTEIN DASA"/>
    <property type="match status" value="1"/>
</dbReference>
<reference evidence="3 4" key="1">
    <citation type="submission" date="2019-10" db="EMBL/GenBank/DDBJ databases">
        <title>Cognatihalovulum marinum gen. nov. sp. nov., a new member of the family Rhodobacteraceae isolated from deep seawater of the Northwest Indian Ocean.</title>
        <authorList>
            <person name="Ruan C."/>
            <person name="Wang J."/>
            <person name="Zheng X."/>
            <person name="Song L."/>
            <person name="Zhu Y."/>
            <person name="Huang Y."/>
            <person name="Lu Z."/>
            <person name="Du W."/>
            <person name="Huang L."/>
            <person name="Dai X."/>
        </authorList>
    </citation>
    <scope>NUCLEOTIDE SEQUENCE [LARGE SCALE GENOMIC DNA]</scope>
    <source>
        <strain evidence="3 4">2CG4</strain>
    </source>
</reference>
<proteinExistence type="inferred from homology"/>
<dbReference type="SUPFAM" id="SSF53850">
    <property type="entry name" value="Periplasmic binding protein-like II"/>
    <property type="match status" value="1"/>
</dbReference>
<dbReference type="EMBL" id="WIND01000003">
    <property type="protein sequence ID" value="MSU89384.1"/>
    <property type="molecule type" value="Genomic_DNA"/>
</dbReference>
<sequence>MPRHDTDDDCLTTGRDPVTRPTTIASAVAALALLSAPLAAQELRFTVWTGNDAHLEMLNGIAASFAEKRPGVTVNYETIPAGEYVQKLTFQLAGGNPPDLGWMFEDAMPTFVGAGAVRELTPALESAEGYDLADFSEPAMGLWKKDDAIYGVPFSTSPFMIYYNKDMFDAAGLEDPLTLAGRGEWDMDKFREVAKALSEANDAYGFEFKDGQGYDTRIMHALMPPIRAFGGFAWRDGECGFNKPEAVAAITMLHEMVFEDGSIVPPGEQGDYFSGGSAMTINQISRASKMPEAGFNWGIAPLPTGPAGASPIIGQAGLVVFSESEYPELAAEFIAHMTKKENVAVMAQFFPPARKSVLESDAFTDANALIPAEQMQNVSAAITEGTVLPSHERSPQINAAMKPRVDALWRAEADVQASLDAVCEAIQGDL</sequence>
<accession>A0A6L5Z075</accession>
<evidence type="ECO:0000313" key="3">
    <source>
        <dbReference type="EMBL" id="MSU89384.1"/>
    </source>
</evidence>
<dbReference type="PANTHER" id="PTHR43649">
    <property type="entry name" value="ARABINOSE-BINDING PROTEIN-RELATED"/>
    <property type="match status" value="1"/>
</dbReference>
<gene>
    <name evidence="3" type="ORF">GE300_07095</name>
</gene>
<comment type="similarity">
    <text evidence="2">Belongs to the bacterial solute-binding protein 1 family.</text>
</comment>
<dbReference type="InterPro" id="IPR006059">
    <property type="entry name" value="SBP"/>
</dbReference>
<evidence type="ECO:0000256" key="1">
    <source>
        <dbReference type="ARBA" id="ARBA00004418"/>
    </source>
</evidence>
<comment type="subcellular location">
    <subcellularLocation>
        <location evidence="1">Periplasm</location>
    </subcellularLocation>
</comment>
<dbReference type="Proteomes" id="UP000474957">
    <property type="component" value="Unassembled WGS sequence"/>
</dbReference>
<dbReference type="AlphaFoldDB" id="A0A6L5Z075"/>
<protein>
    <submittedName>
        <fullName evidence="3">Extracellular solute-binding protein</fullName>
    </submittedName>
</protein>
<comment type="caution">
    <text evidence="3">The sequence shown here is derived from an EMBL/GenBank/DDBJ whole genome shotgun (WGS) entry which is preliminary data.</text>
</comment>
<dbReference type="GO" id="GO:0042597">
    <property type="term" value="C:periplasmic space"/>
    <property type="evidence" value="ECO:0007669"/>
    <property type="project" value="UniProtKB-SubCell"/>
</dbReference>
<organism evidence="3 4">
    <name type="scientific">Halovulum marinum</name>
    <dbReference type="NCBI Taxonomy" id="2662447"/>
    <lineage>
        <taxon>Bacteria</taxon>
        <taxon>Pseudomonadati</taxon>
        <taxon>Pseudomonadota</taxon>
        <taxon>Alphaproteobacteria</taxon>
        <taxon>Rhodobacterales</taxon>
        <taxon>Paracoccaceae</taxon>
        <taxon>Halovulum</taxon>
    </lineage>
</organism>
<evidence type="ECO:0000313" key="4">
    <source>
        <dbReference type="Proteomes" id="UP000474957"/>
    </source>
</evidence>